<dbReference type="AlphaFoldDB" id="A0A0D6A233"/>
<keyword evidence="4" id="KW-1185">Reference proteome</keyword>
<feature type="coiled-coil region" evidence="1">
    <location>
        <begin position="80"/>
        <end position="114"/>
    </location>
</feature>
<organism evidence="3 4">
    <name type="scientific">Lactobacillus acetotolerans</name>
    <dbReference type="NCBI Taxonomy" id="1600"/>
    <lineage>
        <taxon>Bacteria</taxon>
        <taxon>Bacillati</taxon>
        <taxon>Bacillota</taxon>
        <taxon>Bacilli</taxon>
        <taxon>Lactobacillales</taxon>
        <taxon>Lactobacillaceae</taxon>
        <taxon>Lactobacillus</taxon>
    </lineage>
</organism>
<dbReference type="OrthoDB" id="2311610at2"/>
<evidence type="ECO:0000256" key="2">
    <source>
        <dbReference type="SAM" id="MobiDB-lite"/>
    </source>
</evidence>
<evidence type="ECO:0000256" key="1">
    <source>
        <dbReference type="SAM" id="Coils"/>
    </source>
</evidence>
<reference evidence="3 4" key="1">
    <citation type="submission" date="2015-03" db="EMBL/GenBank/DDBJ databases">
        <title>Complete genome sequence of Lactobacillus acetotolerans NBRC 13120.</title>
        <authorList>
            <person name="Toh H."/>
            <person name="Morita H."/>
            <person name="Fujita N."/>
        </authorList>
    </citation>
    <scope>NUCLEOTIDE SEQUENCE [LARGE SCALE GENOMIC DNA]</scope>
    <source>
        <strain evidence="3 4">NBRC 13120</strain>
    </source>
</reference>
<keyword evidence="1" id="KW-0175">Coiled coil</keyword>
<accession>A0A0D6A233</accession>
<dbReference type="EMBL" id="AP014808">
    <property type="protein sequence ID" value="BAQ56791.1"/>
    <property type="molecule type" value="Genomic_DNA"/>
</dbReference>
<protein>
    <submittedName>
        <fullName evidence="3">Uncharacterized protein</fullName>
    </submittedName>
</protein>
<dbReference type="Proteomes" id="UP000035709">
    <property type="component" value="Chromosome"/>
</dbReference>
<feature type="compositionally biased region" description="Acidic residues" evidence="2">
    <location>
        <begin position="139"/>
        <end position="148"/>
    </location>
</feature>
<feature type="region of interest" description="Disordered" evidence="2">
    <location>
        <begin position="53"/>
        <end position="73"/>
    </location>
</feature>
<dbReference type="RefSeq" id="WP_060459222.1">
    <property type="nucleotide sequence ID" value="NZ_AP014808.1"/>
</dbReference>
<proteinExistence type="predicted"/>
<gene>
    <name evidence="3" type="ORF">LBAT_0402</name>
</gene>
<name>A0A0D6A233_9LACO</name>
<evidence type="ECO:0000313" key="4">
    <source>
        <dbReference type="Proteomes" id="UP000035709"/>
    </source>
</evidence>
<sequence length="164" mass="19569">MSKTIKQLADELNVSRQYIHKVIRLLPSNSQPKKVDNKYIVDTKSEKQIKKYVETSHSTKSTRKPRKQVDTVEGLRQDRIEDLKEQNNFYRDLIKELQKRLENSQKLIDQEQQLHLSDQKRIEKLEQLEKQNNPTSKETEEETTDNQPEEQPKKGFFKRLFSSK</sequence>
<dbReference type="PATRIC" id="fig|1600.4.peg.410"/>
<dbReference type="KEGG" id="lae:LBAT_0402"/>
<feature type="region of interest" description="Disordered" evidence="2">
    <location>
        <begin position="125"/>
        <end position="164"/>
    </location>
</feature>
<evidence type="ECO:0000313" key="3">
    <source>
        <dbReference type="EMBL" id="BAQ56791.1"/>
    </source>
</evidence>